<dbReference type="HOGENOM" id="CLU_004083_7_2_1"/>
<dbReference type="AlphaFoldDB" id="E4V5U4"/>
<dbReference type="InterPro" id="IPR036864">
    <property type="entry name" value="Zn2-C6_fun-type_DNA-bd_sf"/>
</dbReference>
<feature type="region of interest" description="Disordered" evidence="10">
    <location>
        <begin position="83"/>
        <end position="115"/>
    </location>
</feature>
<dbReference type="Pfam" id="PF00172">
    <property type="entry name" value="Zn_clus"/>
    <property type="match status" value="1"/>
</dbReference>
<dbReference type="EMBL" id="DS989830">
    <property type="protein sequence ID" value="EFR05469.1"/>
    <property type="molecule type" value="Genomic_DNA"/>
</dbReference>
<dbReference type="VEuPathDB" id="FungiDB:MGYG_08482"/>
<dbReference type="STRING" id="535722.E4V5U4"/>
<evidence type="ECO:0000256" key="9">
    <source>
        <dbReference type="ARBA" id="ARBA00045154"/>
    </source>
</evidence>
<dbReference type="OrthoDB" id="2269373at2759"/>
<organism evidence="13">
    <name type="scientific">Arthroderma gypseum (strain ATCC MYA-4604 / CBS 118893)</name>
    <name type="common">Microsporum gypseum</name>
    <dbReference type="NCBI Taxonomy" id="535722"/>
    <lineage>
        <taxon>Eukaryota</taxon>
        <taxon>Fungi</taxon>
        <taxon>Dikarya</taxon>
        <taxon>Ascomycota</taxon>
        <taxon>Pezizomycotina</taxon>
        <taxon>Eurotiomycetes</taxon>
        <taxon>Eurotiomycetidae</taxon>
        <taxon>Onygenales</taxon>
        <taxon>Arthrodermataceae</taxon>
        <taxon>Nannizzia</taxon>
    </lineage>
</organism>
<feature type="compositionally biased region" description="Low complexity" evidence="10">
    <location>
        <begin position="632"/>
        <end position="647"/>
    </location>
</feature>
<dbReference type="SMART" id="SM00906">
    <property type="entry name" value="Fungal_trans"/>
    <property type="match status" value="1"/>
</dbReference>
<feature type="region of interest" description="Disordered" evidence="10">
    <location>
        <begin position="149"/>
        <end position="180"/>
    </location>
</feature>
<evidence type="ECO:0000313" key="12">
    <source>
        <dbReference type="EMBL" id="EFR05469.1"/>
    </source>
</evidence>
<keyword evidence="13" id="KW-1185">Reference proteome</keyword>
<proteinExistence type="predicted"/>
<evidence type="ECO:0000256" key="7">
    <source>
        <dbReference type="ARBA" id="ARBA00023242"/>
    </source>
</evidence>
<evidence type="ECO:0000313" key="13">
    <source>
        <dbReference type="Proteomes" id="UP000002669"/>
    </source>
</evidence>
<gene>
    <name evidence="12" type="ORF">MGYG_08482</name>
</gene>
<evidence type="ECO:0000256" key="1">
    <source>
        <dbReference type="ARBA" id="ARBA00004123"/>
    </source>
</evidence>
<dbReference type="CDD" id="cd00067">
    <property type="entry name" value="GAL4"/>
    <property type="match status" value="1"/>
</dbReference>
<evidence type="ECO:0000256" key="5">
    <source>
        <dbReference type="ARBA" id="ARBA00023125"/>
    </source>
</evidence>
<keyword evidence="3" id="KW-0479">Metal-binding</keyword>
<name>E4V5U4_ARTGP</name>
<accession>E4V5U4</accession>
<reference evidence="13" key="1">
    <citation type="journal article" date="2012" name="MBio">
        <title>Comparative genome analysis of Trichophyton rubrum and related dermatophytes reveals candidate genes involved in infection.</title>
        <authorList>
            <person name="Martinez D.A."/>
            <person name="Oliver B.G."/>
            <person name="Graeser Y."/>
            <person name="Goldberg J.M."/>
            <person name="Li W."/>
            <person name="Martinez-Rossi N.M."/>
            <person name="Monod M."/>
            <person name="Shelest E."/>
            <person name="Barton R.C."/>
            <person name="Birch E."/>
            <person name="Brakhage A.A."/>
            <person name="Chen Z."/>
            <person name="Gurr S.J."/>
            <person name="Heiman D."/>
            <person name="Heitman J."/>
            <person name="Kosti I."/>
            <person name="Rossi A."/>
            <person name="Saif S."/>
            <person name="Samalova M."/>
            <person name="Saunders C.W."/>
            <person name="Shea T."/>
            <person name="Summerbell R.C."/>
            <person name="Xu J."/>
            <person name="Young S."/>
            <person name="Zeng Q."/>
            <person name="Birren B.W."/>
            <person name="Cuomo C.A."/>
            <person name="White T.C."/>
        </authorList>
    </citation>
    <scope>NUCLEOTIDE SEQUENCE [LARGE SCALE GENOMIC DNA]</scope>
    <source>
        <strain evidence="13">ATCC MYA-4604 / CBS 118893</strain>
    </source>
</reference>
<dbReference type="PANTHER" id="PTHR31001:SF85">
    <property type="entry name" value="ZN(II)2CYS6 TRANSCRIPTION FACTOR (EUROFUNG)"/>
    <property type="match status" value="1"/>
</dbReference>
<feature type="domain" description="Zn(2)-C6 fungal-type" evidence="11">
    <location>
        <begin position="17"/>
        <end position="46"/>
    </location>
</feature>
<dbReference type="RefSeq" id="XP_003169576.1">
    <property type="nucleotide sequence ID" value="XM_003169528.1"/>
</dbReference>
<dbReference type="CDD" id="cd12148">
    <property type="entry name" value="fungal_TF_MHR"/>
    <property type="match status" value="1"/>
</dbReference>
<keyword evidence="5" id="KW-0238">DNA-binding</keyword>
<dbReference type="GO" id="GO:0003677">
    <property type="term" value="F:DNA binding"/>
    <property type="evidence" value="ECO:0007669"/>
    <property type="project" value="UniProtKB-KW"/>
</dbReference>
<dbReference type="Gene3D" id="4.10.240.10">
    <property type="entry name" value="Zn(2)-C6 fungal-type DNA-binding domain"/>
    <property type="match status" value="1"/>
</dbReference>
<dbReference type="SUPFAM" id="SSF57701">
    <property type="entry name" value="Zn2/Cys6 DNA-binding domain"/>
    <property type="match status" value="1"/>
</dbReference>
<keyword evidence="7" id="KW-0539">Nucleus</keyword>
<sequence>MASVVAADAPPQLKPYACVLCQQRKVKCDRQSPCSGCRRYEINCIYRPPPAPKRRKRRSPEETLLARLRKYEELLVGLGVDVNNIDENKPDNHPAASETPAGSGSKAEPDSEQGELKNQFSRMIIGDGKTQLLENSLWVNLSSEIGDPDTILDTAGDSSGDPFQSTEDSPRSDGGEFIISGSTGGSGSLRALHPDTIQVFKLWQIYIDNMDPVTKLCHKPTVQQQILDATSDLDNISKPVEALMFGIYTCAVASLREDDCISRLGETREALLGRFHLGAKRALARADFLTSLDLTVYRAYLLYLLSLREFVDAQTLWVYSGVAMRIAQRLGLHRDGARFGLPIFEVEMRRRLWWPTVYFDGLCGELCGMGASLAAGSSWDTKLPLNVNDTEITPGMRDLPIEHKGITEMSFCLVRYEVGLLLRDLATRNTFDGAWGAVTDQSVTLSDRLKRIDSLEALLQSKYMQYCDTSISFHLLTWIVGYSCIIMLRFRARSFSADAQKSQEVRDALFTDTLQIIANYHTFRLDPGVQRYYWHVSAHFQWHAFIHLLIELQTRTEGKQVDSAWQELENVYTSKPELLSETKNPLYIAIGNLALKAWDARKAALAQFSGGINQEPIVTPFFIEPLRARRTASTSQSSAPSPQTAATGGQNTSQTYLPAGGQSQISATQPLFPPANMAVPTYGISNNHGMMSNIPSSGAATTYALPDYPVDWSQWETLLQGSAADINFEM</sequence>
<dbReference type="GeneID" id="10024807"/>
<dbReference type="PANTHER" id="PTHR31001">
    <property type="entry name" value="UNCHARACTERIZED TRANSCRIPTIONAL REGULATORY PROTEIN"/>
    <property type="match status" value="1"/>
</dbReference>
<dbReference type="InParanoid" id="E4V5U4"/>
<comment type="subcellular location">
    <subcellularLocation>
        <location evidence="1">Nucleus</location>
    </subcellularLocation>
</comment>
<dbReference type="Proteomes" id="UP000002669">
    <property type="component" value="Unassembled WGS sequence"/>
</dbReference>
<dbReference type="eggNOG" id="ENOG502QYWX">
    <property type="taxonomic scope" value="Eukaryota"/>
</dbReference>
<evidence type="ECO:0000256" key="2">
    <source>
        <dbReference type="ARBA" id="ARBA00018346"/>
    </source>
</evidence>
<feature type="compositionally biased region" description="Polar residues" evidence="10">
    <location>
        <begin position="648"/>
        <end position="669"/>
    </location>
</feature>
<evidence type="ECO:0000256" key="10">
    <source>
        <dbReference type="SAM" id="MobiDB-lite"/>
    </source>
</evidence>
<dbReference type="GO" id="GO:0005634">
    <property type="term" value="C:nucleus"/>
    <property type="evidence" value="ECO:0007669"/>
    <property type="project" value="UniProtKB-SubCell"/>
</dbReference>
<dbReference type="GO" id="GO:0006351">
    <property type="term" value="P:DNA-templated transcription"/>
    <property type="evidence" value="ECO:0007669"/>
    <property type="project" value="InterPro"/>
</dbReference>
<dbReference type="GO" id="GO:0008270">
    <property type="term" value="F:zinc ion binding"/>
    <property type="evidence" value="ECO:0007669"/>
    <property type="project" value="InterPro"/>
</dbReference>
<comment type="function">
    <text evidence="9">Transcription factor that specifically regulates the neosartoricin B biosynthesis gene cluster.</text>
</comment>
<evidence type="ECO:0000259" key="11">
    <source>
        <dbReference type="PROSITE" id="PS50048"/>
    </source>
</evidence>
<dbReference type="InterPro" id="IPR001138">
    <property type="entry name" value="Zn2Cys6_DnaBD"/>
</dbReference>
<dbReference type="Pfam" id="PF04082">
    <property type="entry name" value="Fungal_trans"/>
    <property type="match status" value="1"/>
</dbReference>
<dbReference type="GO" id="GO:0000981">
    <property type="term" value="F:DNA-binding transcription factor activity, RNA polymerase II-specific"/>
    <property type="evidence" value="ECO:0007669"/>
    <property type="project" value="InterPro"/>
</dbReference>
<dbReference type="InterPro" id="IPR007219">
    <property type="entry name" value="XnlR_reg_dom"/>
</dbReference>
<evidence type="ECO:0000256" key="3">
    <source>
        <dbReference type="ARBA" id="ARBA00022723"/>
    </source>
</evidence>
<evidence type="ECO:0000256" key="6">
    <source>
        <dbReference type="ARBA" id="ARBA00023163"/>
    </source>
</evidence>
<dbReference type="SMART" id="SM00066">
    <property type="entry name" value="GAL4"/>
    <property type="match status" value="1"/>
</dbReference>
<dbReference type="InterPro" id="IPR050613">
    <property type="entry name" value="Sec_Metabolite_Reg"/>
</dbReference>
<evidence type="ECO:0000256" key="4">
    <source>
        <dbReference type="ARBA" id="ARBA00023015"/>
    </source>
</evidence>
<protein>
    <recommendedName>
        <fullName evidence="2">C6 finger domain transcription factor nscR</fullName>
    </recommendedName>
    <alternativeName>
        <fullName evidence="8">Neosartiricin B biosynthesis protein R</fullName>
    </alternativeName>
</protein>
<feature type="region of interest" description="Disordered" evidence="10">
    <location>
        <begin position="632"/>
        <end position="670"/>
    </location>
</feature>
<evidence type="ECO:0000256" key="8">
    <source>
        <dbReference type="ARBA" id="ARBA00031692"/>
    </source>
</evidence>
<dbReference type="OMA" id="PIFEVEM"/>
<keyword evidence="4" id="KW-0805">Transcription regulation</keyword>
<dbReference type="PROSITE" id="PS50048">
    <property type="entry name" value="ZN2_CY6_FUNGAL_2"/>
    <property type="match status" value="1"/>
</dbReference>
<keyword evidence="6" id="KW-0804">Transcription</keyword>